<comment type="caution">
    <text evidence="1">The sequence shown here is derived from an EMBL/GenBank/DDBJ whole genome shotgun (WGS) entry which is preliminary data.</text>
</comment>
<gene>
    <name evidence="1" type="ORF">H0241_17485</name>
</gene>
<accession>A0A838B7B3</accession>
<dbReference type="AlphaFoldDB" id="A0A838B7B3"/>
<keyword evidence="2" id="KW-1185">Reference proteome</keyword>
<dbReference type="Proteomes" id="UP000558284">
    <property type="component" value="Unassembled WGS sequence"/>
</dbReference>
<evidence type="ECO:0000313" key="2">
    <source>
        <dbReference type="Proteomes" id="UP000558284"/>
    </source>
</evidence>
<evidence type="ECO:0008006" key="3">
    <source>
        <dbReference type="Google" id="ProtNLM"/>
    </source>
</evidence>
<name>A0A838B7B3_9HYPH</name>
<reference evidence="1 2" key="1">
    <citation type="submission" date="2020-07" db="EMBL/GenBank/DDBJ databases">
        <title>Definition of the novel symbiovar canariense within Mesorhizobium novociceri, a new species of genus Mesorhizobium nodulating Cicer canariense in the Caldera de Taburiente National Park (La Palma, Canary Islands).</title>
        <authorList>
            <person name="Leon-Barrios M."/>
            <person name="Perez-Yepez J."/>
            <person name="Flores-Felix J.D."/>
            <person name="Ramirez-Baena M.H."/>
            <person name="Pulido-Suarez L."/>
            <person name="Igual J.M."/>
            <person name="Velazquez E."/>
            <person name="Peix A."/>
        </authorList>
    </citation>
    <scope>NUCLEOTIDE SEQUENCE [LARGE SCALE GENOMIC DNA]</scope>
    <source>
        <strain evidence="1 2">CCANP35</strain>
    </source>
</reference>
<organism evidence="1 2">
    <name type="scientific">Mesorhizobium neociceri</name>
    <dbReference type="NCBI Taxonomy" id="1307853"/>
    <lineage>
        <taxon>Bacteria</taxon>
        <taxon>Pseudomonadati</taxon>
        <taxon>Pseudomonadota</taxon>
        <taxon>Alphaproteobacteria</taxon>
        <taxon>Hyphomicrobiales</taxon>
        <taxon>Phyllobacteriaceae</taxon>
        <taxon>Mesorhizobium</taxon>
    </lineage>
</organism>
<proteinExistence type="predicted"/>
<protein>
    <recommendedName>
        <fullName evidence="3">Type II toxin-antitoxin system ParD family antitoxin</fullName>
    </recommendedName>
</protein>
<dbReference type="EMBL" id="JACDTY010000008">
    <property type="protein sequence ID" value="MBA1142043.1"/>
    <property type="molecule type" value="Genomic_DNA"/>
</dbReference>
<dbReference type="RefSeq" id="WP_181058909.1">
    <property type="nucleotide sequence ID" value="NZ_JACDTY010000008.1"/>
</dbReference>
<evidence type="ECO:0000313" key="1">
    <source>
        <dbReference type="EMBL" id="MBA1142043.1"/>
    </source>
</evidence>
<sequence length="71" mass="7762">MRERTNRPSKSLLTGEAVSADLDRELDVIEGIKRGLADAVAGRVISHDDAMAEIDAMIEAAEAKRPEEWPS</sequence>